<reference evidence="2 3" key="1">
    <citation type="submission" date="2011-11" db="EMBL/GenBank/DDBJ databases">
        <title>The Genome Sequence of Dialister succinatiphilus YIT 11850.</title>
        <authorList>
            <consortium name="The Broad Institute Genome Sequencing Platform"/>
            <person name="Earl A."/>
            <person name="Ward D."/>
            <person name="Feldgarden M."/>
            <person name="Gevers D."/>
            <person name="Morotomi M."/>
            <person name="Young S.K."/>
            <person name="Zeng Q."/>
            <person name="Gargeya S."/>
            <person name="Fitzgerald M."/>
            <person name="Haas B."/>
            <person name="Abouelleil A."/>
            <person name="Alvarado L."/>
            <person name="Arachchi H.M."/>
            <person name="Berlin A."/>
            <person name="Brown A."/>
            <person name="Chapman S.B."/>
            <person name="Dunbar C."/>
            <person name="Gearin G."/>
            <person name="Goldberg J."/>
            <person name="Griggs A."/>
            <person name="Gujja S."/>
            <person name="Heiman D."/>
            <person name="Howarth C."/>
            <person name="Lui A."/>
            <person name="MacDonald P.J.P."/>
            <person name="Montmayeur A."/>
            <person name="Murphy C."/>
            <person name="Neiman D."/>
            <person name="Pearson M."/>
            <person name="Priest M."/>
            <person name="Roberts A."/>
            <person name="Saif S."/>
            <person name="Shea T."/>
            <person name="Sisk P."/>
            <person name="Stolte C."/>
            <person name="Sykes S."/>
            <person name="Wortman J."/>
            <person name="Nusbaum C."/>
            <person name="Birren B."/>
        </authorList>
    </citation>
    <scope>NUCLEOTIDE SEQUENCE [LARGE SCALE GENOMIC DNA]</scope>
    <source>
        <strain evidence="2 3">YIT 11850</strain>
    </source>
</reference>
<dbReference type="RefSeq" id="WP_008859938.1">
    <property type="nucleotide sequence ID" value="NZ_JH591188.1"/>
</dbReference>
<feature type="region of interest" description="Disordered" evidence="1">
    <location>
        <begin position="188"/>
        <end position="212"/>
    </location>
</feature>
<proteinExistence type="predicted"/>
<evidence type="ECO:0000313" key="3">
    <source>
        <dbReference type="Proteomes" id="UP000003277"/>
    </source>
</evidence>
<dbReference type="STRING" id="742743.HMPREF9453_01444"/>
<organism evidence="2 3">
    <name type="scientific">Dialister succinatiphilus YIT 11850</name>
    <dbReference type="NCBI Taxonomy" id="742743"/>
    <lineage>
        <taxon>Bacteria</taxon>
        <taxon>Bacillati</taxon>
        <taxon>Bacillota</taxon>
        <taxon>Negativicutes</taxon>
        <taxon>Veillonellales</taxon>
        <taxon>Veillonellaceae</taxon>
        <taxon>Dialister</taxon>
    </lineage>
</organism>
<keyword evidence="3" id="KW-1185">Reference proteome</keyword>
<dbReference type="HOGENOM" id="CLU_1298144_0_0_9"/>
<comment type="caution">
    <text evidence="2">The sequence shown here is derived from an EMBL/GenBank/DDBJ whole genome shotgun (WGS) entry which is preliminary data.</text>
</comment>
<gene>
    <name evidence="2" type="ORF">HMPREF9453_01444</name>
</gene>
<sequence>MLNPYSTDLVFTRTDSGNQHPQGIYSFGEHDGYIVINHALYPDAVYDWTETDVMGKSLLSHKTTMSIDKFSLAKDTVEGIGTYPFALANKYGVDAGHAKLLATGPLKALDIYQTWQDDWKNYSGIDWWGAQGINIGIPVILKVGIGFASSAIVIKSTDNPVLGTMAGVMDSMVAGEAESQTIKEVKEKLLKDNDSKRNEKENNQNDEKEGGI</sequence>
<name>H1D1F6_9FIRM</name>
<dbReference type="AlphaFoldDB" id="H1D1F6"/>
<evidence type="ECO:0000256" key="1">
    <source>
        <dbReference type="SAM" id="MobiDB-lite"/>
    </source>
</evidence>
<dbReference type="EMBL" id="ADLT01000049">
    <property type="protein sequence ID" value="EHO62579.1"/>
    <property type="molecule type" value="Genomic_DNA"/>
</dbReference>
<accession>H1D1F6</accession>
<protein>
    <submittedName>
        <fullName evidence="2">Uncharacterized protein</fullName>
    </submittedName>
</protein>
<evidence type="ECO:0000313" key="2">
    <source>
        <dbReference type="EMBL" id="EHO62579.1"/>
    </source>
</evidence>
<dbReference type="Proteomes" id="UP000003277">
    <property type="component" value="Unassembled WGS sequence"/>
</dbReference>
<dbReference type="PATRIC" id="fig|742743.3.peg.1468"/>